<keyword evidence="3" id="KW-1185">Reference proteome</keyword>
<evidence type="ECO:0000313" key="2">
    <source>
        <dbReference type="EMBL" id="KIM29780.1"/>
    </source>
</evidence>
<feature type="compositionally biased region" description="Basic and acidic residues" evidence="1">
    <location>
        <begin position="53"/>
        <end position="75"/>
    </location>
</feature>
<feature type="region of interest" description="Disordered" evidence="1">
    <location>
        <begin position="29"/>
        <end position="75"/>
    </location>
</feature>
<accession>A0A0C3AZ27</accession>
<name>A0A0C3AZ27_SERVB</name>
<organism evidence="2 3">
    <name type="scientific">Serendipita vermifera MAFF 305830</name>
    <dbReference type="NCBI Taxonomy" id="933852"/>
    <lineage>
        <taxon>Eukaryota</taxon>
        <taxon>Fungi</taxon>
        <taxon>Dikarya</taxon>
        <taxon>Basidiomycota</taxon>
        <taxon>Agaricomycotina</taxon>
        <taxon>Agaricomycetes</taxon>
        <taxon>Sebacinales</taxon>
        <taxon>Serendipitaceae</taxon>
        <taxon>Serendipita</taxon>
    </lineage>
</organism>
<proteinExistence type="predicted"/>
<sequence>MSHNPRRRPHEGVIIDDIAEERARLAKLQEEDFPGTRNIPSTGLKPQQGTQKLESKTVSHTNEQKTEAPGRHKKP</sequence>
<evidence type="ECO:0000313" key="3">
    <source>
        <dbReference type="Proteomes" id="UP000054097"/>
    </source>
</evidence>
<dbReference type="HOGENOM" id="CLU_2758727_0_0_1"/>
<protein>
    <submittedName>
        <fullName evidence="2">Uncharacterized protein</fullName>
    </submittedName>
</protein>
<evidence type="ECO:0000256" key="1">
    <source>
        <dbReference type="SAM" id="MobiDB-lite"/>
    </source>
</evidence>
<feature type="compositionally biased region" description="Polar residues" evidence="1">
    <location>
        <begin position="38"/>
        <end position="52"/>
    </location>
</feature>
<dbReference type="EMBL" id="KN824287">
    <property type="protein sequence ID" value="KIM29780.1"/>
    <property type="molecule type" value="Genomic_DNA"/>
</dbReference>
<dbReference type="Proteomes" id="UP000054097">
    <property type="component" value="Unassembled WGS sequence"/>
</dbReference>
<reference evidence="3" key="2">
    <citation type="submission" date="2015-01" db="EMBL/GenBank/DDBJ databases">
        <title>Evolutionary Origins and Diversification of the Mycorrhizal Mutualists.</title>
        <authorList>
            <consortium name="DOE Joint Genome Institute"/>
            <consortium name="Mycorrhizal Genomics Consortium"/>
            <person name="Kohler A."/>
            <person name="Kuo A."/>
            <person name="Nagy L.G."/>
            <person name="Floudas D."/>
            <person name="Copeland A."/>
            <person name="Barry K.W."/>
            <person name="Cichocki N."/>
            <person name="Veneault-Fourrey C."/>
            <person name="LaButti K."/>
            <person name="Lindquist E.A."/>
            <person name="Lipzen A."/>
            <person name="Lundell T."/>
            <person name="Morin E."/>
            <person name="Murat C."/>
            <person name="Riley R."/>
            <person name="Ohm R."/>
            <person name="Sun H."/>
            <person name="Tunlid A."/>
            <person name="Henrissat B."/>
            <person name="Grigoriev I.V."/>
            <person name="Hibbett D.S."/>
            <person name="Martin F."/>
        </authorList>
    </citation>
    <scope>NUCLEOTIDE SEQUENCE [LARGE SCALE GENOMIC DNA]</scope>
    <source>
        <strain evidence="3">MAFF 305830</strain>
    </source>
</reference>
<feature type="non-terminal residue" evidence="2">
    <location>
        <position position="75"/>
    </location>
</feature>
<reference evidence="2 3" key="1">
    <citation type="submission" date="2014-04" db="EMBL/GenBank/DDBJ databases">
        <authorList>
            <consortium name="DOE Joint Genome Institute"/>
            <person name="Kuo A."/>
            <person name="Zuccaro A."/>
            <person name="Kohler A."/>
            <person name="Nagy L.G."/>
            <person name="Floudas D."/>
            <person name="Copeland A."/>
            <person name="Barry K.W."/>
            <person name="Cichocki N."/>
            <person name="Veneault-Fourrey C."/>
            <person name="LaButti K."/>
            <person name="Lindquist E.A."/>
            <person name="Lipzen A."/>
            <person name="Lundell T."/>
            <person name="Morin E."/>
            <person name="Murat C."/>
            <person name="Sun H."/>
            <person name="Tunlid A."/>
            <person name="Henrissat B."/>
            <person name="Grigoriev I.V."/>
            <person name="Hibbett D.S."/>
            <person name="Martin F."/>
            <person name="Nordberg H.P."/>
            <person name="Cantor M.N."/>
            <person name="Hua S.X."/>
        </authorList>
    </citation>
    <scope>NUCLEOTIDE SEQUENCE [LARGE SCALE GENOMIC DNA]</scope>
    <source>
        <strain evidence="2 3">MAFF 305830</strain>
    </source>
</reference>
<gene>
    <name evidence="2" type="ORF">M408DRAFT_328610</name>
</gene>
<dbReference type="AlphaFoldDB" id="A0A0C3AZ27"/>
<dbReference type="OrthoDB" id="10390472at2759"/>